<dbReference type="Pfam" id="PF00483">
    <property type="entry name" value="NTP_transferase"/>
    <property type="match status" value="1"/>
</dbReference>
<accession>A0A841SXB3</accession>
<sequence length="343" mass="38034">MKFVIMAGGRGNRLWPQSTEGRPKQFHSLASSESMLQTTYRNLASRVAESRIFVATAAQFRSLVLEQLPELEENRLISEPQQRDTGPCVAMSALHFLKKQDDEVMVCLPSDQNIPDTGALMDSLTLAAEFAGASGSIVTLGVVPTRGETNFGYIQAERGSAVGRISKVKAFIEKPNEGRARQLACAPDVYWNSGILIWKPSTIKRAMELYQPDMWKKMEEAGDRLEAIYGELPRLSVDYAVLEKSDELYTIPVSFEWDDMGRWTSLERVKSADATGNILQGPVETSESSNNIVIADRPAIVIGVQDLIIVSSPQGLLVSSKEKESALKAIVQRIENRKENLRE</sequence>
<evidence type="ECO:0000259" key="2">
    <source>
        <dbReference type="Pfam" id="PF22640"/>
    </source>
</evidence>
<dbReference type="SUPFAM" id="SSF53448">
    <property type="entry name" value="Nucleotide-diphospho-sugar transferases"/>
    <property type="match status" value="1"/>
</dbReference>
<dbReference type="GO" id="GO:0004475">
    <property type="term" value="F:mannose-1-phosphate guanylyltransferase (GTP) activity"/>
    <property type="evidence" value="ECO:0007669"/>
    <property type="project" value="InterPro"/>
</dbReference>
<dbReference type="InterPro" id="IPR054566">
    <property type="entry name" value="ManC/GMP-like_b-helix"/>
</dbReference>
<dbReference type="PANTHER" id="PTHR46390">
    <property type="entry name" value="MANNOSE-1-PHOSPHATE GUANYLYLTRANSFERASE"/>
    <property type="match status" value="1"/>
</dbReference>
<protein>
    <submittedName>
        <fullName evidence="3">Mannose-1-phosphate guanylyltransferase</fullName>
    </submittedName>
</protein>
<evidence type="ECO:0000313" key="3">
    <source>
        <dbReference type="EMBL" id="MBB6636544.1"/>
    </source>
</evidence>
<dbReference type="InterPro" id="IPR049577">
    <property type="entry name" value="GMPP_N"/>
</dbReference>
<comment type="caution">
    <text evidence="3">The sequence shown here is derived from an EMBL/GenBank/DDBJ whole genome shotgun (WGS) entry which is preliminary data.</text>
</comment>
<feature type="domain" description="Nucleotidyl transferase" evidence="1">
    <location>
        <begin position="4"/>
        <end position="273"/>
    </location>
</feature>
<dbReference type="CDD" id="cd02509">
    <property type="entry name" value="GDP-M1P_Guanylyltransferase"/>
    <property type="match status" value="1"/>
</dbReference>
<name>A0A841SXB3_9BACL</name>
<dbReference type="InterPro" id="IPR005835">
    <property type="entry name" value="NTP_transferase_dom"/>
</dbReference>
<keyword evidence="4" id="KW-1185">Reference proteome</keyword>
<dbReference type="PANTHER" id="PTHR46390:SF1">
    <property type="entry name" value="MANNOSE-1-PHOSPHATE GUANYLYLTRANSFERASE"/>
    <property type="match status" value="1"/>
</dbReference>
<dbReference type="Pfam" id="PF22640">
    <property type="entry name" value="ManC_GMP_beta-helix"/>
    <property type="match status" value="1"/>
</dbReference>
<evidence type="ECO:0000259" key="1">
    <source>
        <dbReference type="Pfam" id="PF00483"/>
    </source>
</evidence>
<keyword evidence="3" id="KW-0808">Transferase</keyword>
<dbReference type="InterPro" id="IPR029044">
    <property type="entry name" value="Nucleotide-diphossugar_trans"/>
</dbReference>
<organism evidence="3 4">
    <name type="scientific">Cohnella thailandensis</name>
    <dbReference type="NCBI Taxonomy" id="557557"/>
    <lineage>
        <taxon>Bacteria</taxon>
        <taxon>Bacillati</taxon>
        <taxon>Bacillota</taxon>
        <taxon>Bacilli</taxon>
        <taxon>Bacillales</taxon>
        <taxon>Paenibacillaceae</taxon>
        <taxon>Cohnella</taxon>
    </lineage>
</organism>
<gene>
    <name evidence="3" type="ORF">H7B67_20675</name>
</gene>
<dbReference type="GO" id="GO:0009298">
    <property type="term" value="P:GDP-mannose biosynthetic process"/>
    <property type="evidence" value="ECO:0007669"/>
    <property type="project" value="TreeGrafter"/>
</dbReference>
<proteinExistence type="predicted"/>
<feature type="domain" description="MannoseP isomerase/GMP-like beta-helix" evidence="2">
    <location>
        <begin position="287"/>
        <end position="333"/>
    </location>
</feature>
<evidence type="ECO:0000313" key="4">
    <source>
        <dbReference type="Proteomes" id="UP000535838"/>
    </source>
</evidence>
<dbReference type="InterPro" id="IPR051161">
    <property type="entry name" value="Mannose-6P_isomerase_type2"/>
</dbReference>
<dbReference type="EMBL" id="JACJVQ010000018">
    <property type="protein sequence ID" value="MBB6636544.1"/>
    <property type="molecule type" value="Genomic_DNA"/>
</dbReference>
<dbReference type="Proteomes" id="UP000535838">
    <property type="component" value="Unassembled WGS sequence"/>
</dbReference>
<reference evidence="3 4" key="1">
    <citation type="submission" date="2020-08" db="EMBL/GenBank/DDBJ databases">
        <title>Cohnella phylogeny.</title>
        <authorList>
            <person name="Dunlap C."/>
        </authorList>
    </citation>
    <scope>NUCLEOTIDE SEQUENCE [LARGE SCALE GENOMIC DNA]</scope>
    <source>
        <strain evidence="3 4">DSM 25241</strain>
    </source>
</reference>
<keyword evidence="3" id="KW-0548">Nucleotidyltransferase</keyword>
<dbReference type="Gene3D" id="3.90.550.10">
    <property type="entry name" value="Spore Coat Polysaccharide Biosynthesis Protein SpsA, Chain A"/>
    <property type="match status" value="1"/>
</dbReference>
<dbReference type="RefSeq" id="WP_185121763.1">
    <property type="nucleotide sequence ID" value="NZ_JACJVQ010000018.1"/>
</dbReference>
<dbReference type="SUPFAM" id="SSF159283">
    <property type="entry name" value="Guanosine diphospho-D-mannose pyrophosphorylase/mannose-6-phosphate isomerase linker domain"/>
    <property type="match status" value="1"/>
</dbReference>
<dbReference type="AlphaFoldDB" id="A0A841SXB3"/>